<dbReference type="Proteomes" id="UP000662904">
    <property type="component" value="Chromosome"/>
</dbReference>
<dbReference type="EMBL" id="CP059066">
    <property type="protein sequence ID" value="QSQ08854.1"/>
    <property type="molecule type" value="Genomic_DNA"/>
</dbReference>
<dbReference type="PANTHER" id="PTHR32089">
    <property type="entry name" value="METHYL-ACCEPTING CHEMOTAXIS PROTEIN MCPB"/>
    <property type="match status" value="1"/>
</dbReference>
<feature type="domain" description="Methyl-accepting transducer" evidence="4">
    <location>
        <begin position="70"/>
        <end position="240"/>
    </location>
</feature>
<dbReference type="GO" id="GO:0004888">
    <property type="term" value="F:transmembrane signaling receptor activity"/>
    <property type="evidence" value="ECO:0007669"/>
    <property type="project" value="InterPro"/>
</dbReference>
<dbReference type="GO" id="GO:0007165">
    <property type="term" value="P:signal transduction"/>
    <property type="evidence" value="ECO:0007669"/>
    <property type="project" value="UniProtKB-KW"/>
</dbReference>
<dbReference type="AlphaFoldDB" id="A0A8A0RM34"/>
<dbReference type="GO" id="GO:0016020">
    <property type="term" value="C:membrane"/>
    <property type="evidence" value="ECO:0007669"/>
    <property type="project" value="InterPro"/>
</dbReference>
<evidence type="ECO:0000313" key="6">
    <source>
        <dbReference type="Proteomes" id="UP000662904"/>
    </source>
</evidence>
<protein>
    <submittedName>
        <fullName evidence="5">Methyl-accepting chemotaxis protein 2</fullName>
    </submittedName>
</protein>
<comment type="similarity">
    <text evidence="2">Belongs to the methyl-accepting chemotaxis (MCP) protein family.</text>
</comment>
<dbReference type="InterPro" id="IPR004090">
    <property type="entry name" value="Chemotax_Me-accpt_rcpt"/>
</dbReference>
<evidence type="ECO:0000256" key="3">
    <source>
        <dbReference type="PROSITE-ProRule" id="PRU00284"/>
    </source>
</evidence>
<evidence type="ECO:0000256" key="2">
    <source>
        <dbReference type="ARBA" id="ARBA00029447"/>
    </source>
</evidence>
<dbReference type="Pfam" id="PF00015">
    <property type="entry name" value="MCPsignal"/>
    <property type="match status" value="1"/>
</dbReference>
<dbReference type="KEGG" id="kme:H0A61_01199"/>
<organism evidence="5 6">
    <name type="scientific">Koleobacter methoxysyntrophicus</name>
    <dbReference type="NCBI Taxonomy" id="2751313"/>
    <lineage>
        <taxon>Bacteria</taxon>
        <taxon>Bacillati</taxon>
        <taxon>Bacillota</taxon>
        <taxon>Clostridia</taxon>
        <taxon>Koleobacterales</taxon>
        <taxon>Koleobacteraceae</taxon>
        <taxon>Koleobacter</taxon>
    </lineage>
</organism>
<reference evidence="5" key="1">
    <citation type="submission" date="2020-07" db="EMBL/GenBank/DDBJ databases">
        <title>Koleobacter methoxysyntrophicus gen. nov., sp. nov., a novel anaerobic bacterium isolated from deep subsurface oil field and proposal of Koleobacterales ord. nov. in the phylum Firmicutes.</title>
        <authorList>
            <person name="Sakamoto S."/>
            <person name="Tamaki H."/>
        </authorList>
    </citation>
    <scope>NUCLEOTIDE SEQUENCE</scope>
    <source>
        <strain evidence="5">NRmbB1</strain>
    </source>
</reference>
<proteinExistence type="inferred from homology"/>
<evidence type="ECO:0000259" key="4">
    <source>
        <dbReference type="PROSITE" id="PS50111"/>
    </source>
</evidence>
<name>A0A8A0RM34_9FIRM</name>
<dbReference type="SMART" id="SM00283">
    <property type="entry name" value="MA"/>
    <property type="match status" value="1"/>
</dbReference>
<dbReference type="PANTHER" id="PTHR32089:SF112">
    <property type="entry name" value="LYSOZYME-LIKE PROTEIN-RELATED"/>
    <property type="match status" value="1"/>
</dbReference>
<dbReference type="InterPro" id="IPR004089">
    <property type="entry name" value="MCPsignal_dom"/>
</dbReference>
<dbReference type="PROSITE" id="PS50111">
    <property type="entry name" value="CHEMOTAXIS_TRANSDUC_2"/>
    <property type="match status" value="1"/>
</dbReference>
<dbReference type="RefSeq" id="WP_206709056.1">
    <property type="nucleotide sequence ID" value="NZ_CP059066.1"/>
</dbReference>
<keyword evidence="1 3" id="KW-0807">Transducer</keyword>
<evidence type="ECO:0000313" key="5">
    <source>
        <dbReference type="EMBL" id="QSQ08854.1"/>
    </source>
</evidence>
<sequence length="240" mass="26800">MFKGRPCEEAENILKYVEELIARRETERPKVKYPLHQKVLAAFDELFESEKEMARQSKTLLDVVSSISSFDVEMKQISYQLTDFAEDMVSLSQSNMAIVQETTASMEEVKDAIKSSSNTLDQLSEESKILADKNDESISLLNDVQVLRENVGKDTEMMSEKIRLLIELANEVGKIVESVKEITEQTNLLALNAAIEAARAGESGRGFAVVAQEVRKLADSTKSNLDGMRNFVDRIRSAAG</sequence>
<dbReference type="Gene3D" id="1.10.287.950">
    <property type="entry name" value="Methyl-accepting chemotaxis protein"/>
    <property type="match status" value="1"/>
</dbReference>
<dbReference type="PRINTS" id="PR00260">
    <property type="entry name" value="CHEMTRNSDUCR"/>
</dbReference>
<keyword evidence="6" id="KW-1185">Reference proteome</keyword>
<gene>
    <name evidence="5" type="primary">mcp2</name>
    <name evidence="5" type="ORF">H0A61_01199</name>
</gene>
<evidence type="ECO:0000256" key="1">
    <source>
        <dbReference type="ARBA" id="ARBA00023224"/>
    </source>
</evidence>
<dbReference type="GO" id="GO:0006935">
    <property type="term" value="P:chemotaxis"/>
    <property type="evidence" value="ECO:0007669"/>
    <property type="project" value="InterPro"/>
</dbReference>
<accession>A0A8A0RM34</accession>
<dbReference type="SUPFAM" id="SSF58104">
    <property type="entry name" value="Methyl-accepting chemotaxis protein (MCP) signaling domain"/>
    <property type="match status" value="1"/>
</dbReference>